<gene>
    <name evidence="3" type="ORF">PGX00_08755</name>
</gene>
<sequence>MVNIAMLSTGEEVLHGDIVDTNAAWLSRQFYEEGFALTKRTTVGDQKKALVNEFISLSLNHDIVIVNGGLGPTTDDLTAEAAAVAAEQELKLFPEWVEVMKNMFARLGRQMHDSNLKQAMLPETAEIVDNPVGTACGFTMMINDARFFFTPGVPSELKHMVSGEILPYLKRAFPENKPFKVSRLYTFGLGESGIATHLDKMVLPDGFELGYRSYIPYIEVKLFGPADQPETRLSLLKIIYSHLGENVVSVDEPMLDNIGSLLSESKRRVSVAECATGGYLSSVLQMNEKTHDYFKQAWVLNKVDSLHNVEQDPIAAALALAASIREKTDSDIGLAVGKIEENRVAVSLSTKSGEWGQWVELSRKYGAEDQAKVIATILLDMLRRHEENKPIFGKYGFIHRVRELFVPASLL</sequence>
<dbReference type="SUPFAM" id="SSF142433">
    <property type="entry name" value="CinA-like"/>
    <property type="match status" value="1"/>
</dbReference>
<comment type="similarity">
    <text evidence="1">Belongs to the CinA family.</text>
</comment>
<reference evidence="3 4" key="1">
    <citation type="submission" date="2023-01" db="EMBL/GenBank/DDBJ databases">
        <title>Vibrio sp. KJ40-1 sp.nov, isolated from marine algae.</title>
        <authorList>
            <person name="Butt M."/>
            <person name="Kim J.M.J."/>
            <person name="Jeon C.O.C."/>
        </authorList>
    </citation>
    <scope>NUCLEOTIDE SEQUENCE [LARGE SCALE GENOMIC DNA]</scope>
    <source>
        <strain evidence="3 4">KJ40-1</strain>
    </source>
</reference>
<dbReference type="NCBIfam" id="TIGR00200">
    <property type="entry name" value="cinA_nterm"/>
    <property type="match status" value="1"/>
</dbReference>
<dbReference type="CDD" id="cd00885">
    <property type="entry name" value="cinA"/>
    <property type="match status" value="1"/>
</dbReference>
<dbReference type="NCBIfam" id="TIGR00177">
    <property type="entry name" value="molyb_syn"/>
    <property type="match status" value="1"/>
</dbReference>
<dbReference type="InterPro" id="IPR036425">
    <property type="entry name" value="MoaB/Mog-like_dom_sf"/>
</dbReference>
<protein>
    <recommendedName>
        <fullName evidence="1">CinA-like protein</fullName>
    </recommendedName>
</protein>
<dbReference type="InterPro" id="IPR001453">
    <property type="entry name" value="MoaB/Mog_dom"/>
</dbReference>
<evidence type="ECO:0000313" key="3">
    <source>
        <dbReference type="EMBL" id="MDB1123742.1"/>
    </source>
</evidence>
<dbReference type="Gene3D" id="3.90.950.20">
    <property type="entry name" value="CinA-like"/>
    <property type="match status" value="1"/>
</dbReference>
<dbReference type="RefSeq" id="WP_272135339.1">
    <property type="nucleotide sequence ID" value="NZ_JAQLOI010000001.1"/>
</dbReference>
<organism evidence="3 4">
    <name type="scientific">Vibrio algarum</name>
    <dbReference type="NCBI Taxonomy" id="3020714"/>
    <lineage>
        <taxon>Bacteria</taxon>
        <taxon>Pseudomonadati</taxon>
        <taxon>Pseudomonadota</taxon>
        <taxon>Gammaproteobacteria</taxon>
        <taxon>Vibrionales</taxon>
        <taxon>Vibrionaceae</taxon>
        <taxon>Vibrio</taxon>
    </lineage>
</organism>
<dbReference type="PIRSF" id="PIRSF006728">
    <property type="entry name" value="CinA"/>
    <property type="match status" value="1"/>
</dbReference>
<keyword evidence="4" id="KW-1185">Reference proteome</keyword>
<evidence type="ECO:0000313" key="4">
    <source>
        <dbReference type="Proteomes" id="UP001210678"/>
    </source>
</evidence>
<dbReference type="PANTHER" id="PTHR13939">
    <property type="entry name" value="NICOTINAMIDE-NUCLEOTIDE AMIDOHYDROLASE PNCC"/>
    <property type="match status" value="1"/>
</dbReference>
<dbReference type="InterPro" id="IPR036653">
    <property type="entry name" value="CinA-like_C"/>
</dbReference>
<dbReference type="InterPro" id="IPR050101">
    <property type="entry name" value="CinA"/>
</dbReference>
<proteinExistence type="inferred from homology"/>
<name>A0ABT4YQB1_9VIBR</name>
<evidence type="ECO:0000259" key="2">
    <source>
        <dbReference type="SMART" id="SM00852"/>
    </source>
</evidence>
<comment type="caution">
    <text evidence="3">The sequence shown here is derived from an EMBL/GenBank/DDBJ whole genome shotgun (WGS) entry which is preliminary data.</text>
</comment>
<dbReference type="SMART" id="SM00852">
    <property type="entry name" value="MoCF_biosynth"/>
    <property type="match status" value="1"/>
</dbReference>
<evidence type="ECO:0000256" key="1">
    <source>
        <dbReference type="HAMAP-Rule" id="MF_00226"/>
    </source>
</evidence>
<dbReference type="PANTHER" id="PTHR13939:SF0">
    <property type="entry name" value="NMN AMIDOHYDROLASE-LIKE PROTEIN YFAY"/>
    <property type="match status" value="1"/>
</dbReference>
<dbReference type="EMBL" id="JAQLOI010000001">
    <property type="protein sequence ID" value="MDB1123742.1"/>
    <property type="molecule type" value="Genomic_DNA"/>
</dbReference>
<feature type="domain" description="MoaB/Mog" evidence="2">
    <location>
        <begin position="5"/>
        <end position="172"/>
    </location>
</feature>
<accession>A0ABT4YQB1</accession>
<dbReference type="InterPro" id="IPR008135">
    <property type="entry name" value="Competence-induced_CinA"/>
</dbReference>
<dbReference type="Gene3D" id="3.40.980.10">
    <property type="entry name" value="MoaB/Mog-like domain"/>
    <property type="match status" value="1"/>
</dbReference>
<dbReference type="Proteomes" id="UP001210678">
    <property type="component" value="Unassembled WGS sequence"/>
</dbReference>
<dbReference type="HAMAP" id="MF_00226_B">
    <property type="entry name" value="CinA_B"/>
    <property type="match status" value="1"/>
</dbReference>
<dbReference type="SUPFAM" id="SSF53218">
    <property type="entry name" value="Molybdenum cofactor biosynthesis proteins"/>
    <property type="match status" value="1"/>
</dbReference>
<dbReference type="Pfam" id="PF00994">
    <property type="entry name" value="MoCF_biosynth"/>
    <property type="match status" value="1"/>
</dbReference>